<dbReference type="EMBL" id="CAKXYY010000007">
    <property type="protein sequence ID" value="CAH2352696.1"/>
    <property type="molecule type" value="Genomic_DNA"/>
</dbReference>
<dbReference type="Proteomes" id="UP000837801">
    <property type="component" value="Unassembled WGS sequence"/>
</dbReference>
<keyword evidence="3" id="KW-0472">Membrane</keyword>
<name>A0A9P0QPT9_9ASCO</name>
<feature type="coiled-coil region" evidence="1">
    <location>
        <begin position="256"/>
        <end position="283"/>
    </location>
</feature>
<dbReference type="AlphaFoldDB" id="A0A9P0QPT9"/>
<sequence length="712" mass="81743">MRKRSRERERDRVIILRAFNVTVTVIMLFKKASVLKNEEVFENSDGAKSPQSSQDGGRMSMKSMTMGSLAQSWNDGYTEEDNYEDQMEVDSEEDKKEIQDQFIPNSYSNRQDDPYAKYGIGASLLMKMGYEKGKGLGAKQEGIINPIETKLRPQGLGVGGVKERVVDNNSVGEADLGIDSSDDGEDVDVLPTYDIYQVIEKLERLDIEVPIKYKQLCDDISNASPGEIEQSFNTLSKFLTEVQDLIQEEKYLEYELTSTNKDVEEVRQEIVVAEKSLEILENVSSSSNDDVTKALAELQELESTSKGSVDLESFAITLVHGNIQTCDPETLANWCKTYKSIIRSEDKESISQWDKLMVETKILPEYREIDSKSEIIDLLSKWEENSNSILISPSSTISKFIKDNVIPEIWDNIKNLKLGEGNSANLLYIIEYLSLLPGGGEQVIEKIFQKYKLYLENIWEQEDSESIREELHLLFKFWDTIFQQYGFSLRKERQQMMEDSIFRLTHQDEDSIFKFLIISKASAEEVGIIIEILIQFQVFNPWHKELEKLSTLERVAIIKYWCKWWKSHAEDVHSFEHLIEWNLNFAINALESDYPLELPSLEGEIVPTSSQIMQYIKSRRNKTSSPVTNANSVPSYQLLTSFKDLVEDYCATHNILFTSMRSRTNLDHQSYKFSNEQGKSVVGYIEDDVLWVSVNSEYLPISLSELEGCLDK</sequence>
<keyword evidence="3" id="KW-1133">Transmembrane helix</keyword>
<dbReference type="GO" id="GO:0003676">
    <property type="term" value="F:nucleic acid binding"/>
    <property type="evidence" value="ECO:0007669"/>
    <property type="project" value="InterPro"/>
</dbReference>
<keyword evidence="6" id="KW-1185">Reference proteome</keyword>
<comment type="caution">
    <text evidence="5">The sequence shown here is derived from an EMBL/GenBank/DDBJ whole genome shotgun (WGS) entry which is preliminary data.</text>
</comment>
<accession>A0A9P0QPT9</accession>
<dbReference type="OrthoDB" id="4822at2759"/>
<gene>
    <name evidence="5" type="ORF">CLIB1423_07S05446</name>
</gene>
<evidence type="ECO:0000259" key="4">
    <source>
        <dbReference type="PROSITE" id="PS50174"/>
    </source>
</evidence>
<keyword evidence="3" id="KW-0812">Transmembrane</keyword>
<protein>
    <recommendedName>
        <fullName evidence="4">G-patch domain-containing protein</fullName>
    </recommendedName>
</protein>
<proteinExistence type="predicted"/>
<dbReference type="PANTHER" id="PTHR23329:SF1">
    <property type="entry name" value="TUFTELIN-INTERACTING PROTEIN 11"/>
    <property type="match status" value="1"/>
</dbReference>
<dbReference type="SUPFAM" id="SSF48371">
    <property type="entry name" value="ARM repeat"/>
    <property type="match status" value="1"/>
</dbReference>
<dbReference type="InterPro" id="IPR000467">
    <property type="entry name" value="G_patch_dom"/>
</dbReference>
<feature type="transmembrane region" description="Helical" evidence="3">
    <location>
        <begin position="12"/>
        <end position="29"/>
    </location>
</feature>
<dbReference type="GO" id="GO:0000390">
    <property type="term" value="P:spliceosomal complex disassembly"/>
    <property type="evidence" value="ECO:0007669"/>
    <property type="project" value="InterPro"/>
</dbReference>
<dbReference type="InterPro" id="IPR045211">
    <property type="entry name" value="TFP11/STIP/Ntr1"/>
</dbReference>
<evidence type="ECO:0000256" key="2">
    <source>
        <dbReference type="SAM" id="MobiDB-lite"/>
    </source>
</evidence>
<dbReference type="GO" id="GO:0071008">
    <property type="term" value="C:U2-type post-mRNA release spliceosomal complex"/>
    <property type="evidence" value="ECO:0007669"/>
    <property type="project" value="TreeGrafter"/>
</dbReference>
<organism evidence="5 6">
    <name type="scientific">[Candida] railenensis</name>
    <dbReference type="NCBI Taxonomy" id="45579"/>
    <lineage>
        <taxon>Eukaryota</taxon>
        <taxon>Fungi</taxon>
        <taxon>Dikarya</taxon>
        <taxon>Ascomycota</taxon>
        <taxon>Saccharomycotina</taxon>
        <taxon>Pichiomycetes</taxon>
        <taxon>Debaryomycetaceae</taxon>
        <taxon>Kurtzmaniella</taxon>
    </lineage>
</organism>
<dbReference type="PROSITE" id="PS50174">
    <property type="entry name" value="G_PATCH"/>
    <property type="match status" value="1"/>
</dbReference>
<evidence type="ECO:0000313" key="6">
    <source>
        <dbReference type="Proteomes" id="UP000837801"/>
    </source>
</evidence>
<feature type="region of interest" description="Disordered" evidence="2">
    <location>
        <begin position="41"/>
        <end position="61"/>
    </location>
</feature>
<reference evidence="5" key="1">
    <citation type="submission" date="2022-03" db="EMBL/GenBank/DDBJ databases">
        <authorList>
            <person name="Legras J.-L."/>
            <person name="Devillers H."/>
            <person name="Grondin C."/>
        </authorList>
    </citation>
    <scope>NUCLEOTIDE SEQUENCE</scope>
    <source>
        <strain evidence="5">CLIB 1423</strain>
    </source>
</reference>
<evidence type="ECO:0000256" key="1">
    <source>
        <dbReference type="SAM" id="Coils"/>
    </source>
</evidence>
<evidence type="ECO:0000313" key="5">
    <source>
        <dbReference type="EMBL" id="CAH2352696.1"/>
    </source>
</evidence>
<dbReference type="Pfam" id="PF01585">
    <property type="entry name" value="G-patch"/>
    <property type="match status" value="1"/>
</dbReference>
<feature type="domain" description="G-patch" evidence="4">
    <location>
        <begin position="117"/>
        <end position="163"/>
    </location>
</feature>
<dbReference type="PANTHER" id="PTHR23329">
    <property type="entry name" value="TUFTELIN-INTERACTING PROTEIN 11-RELATED"/>
    <property type="match status" value="1"/>
</dbReference>
<keyword evidence="1" id="KW-0175">Coiled coil</keyword>
<dbReference type="InterPro" id="IPR016024">
    <property type="entry name" value="ARM-type_fold"/>
</dbReference>
<evidence type="ECO:0000256" key="3">
    <source>
        <dbReference type="SAM" id="Phobius"/>
    </source>
</evidence>
<dbReference type="SMART" id="SM00443">
    <property type="entry name" value="G_patch"/>
    <property type="match status" value="1"/>
</dbReference>